<dbReference type="Proteomes" id="UP000541610">
    <property type="component" value="Unassembled WGS sequence"/>
</dbReference>
<feature type="transmembrane region" description="Helical" evidence="5">
    <location>
        <begin position="38"/>
        <end position="58"/>
    </location>
</feature>
<gene>
    <name evidence="7" type="ORF">FOZ60_002420</name>
</gene>
<evidence type="ECO:0000313" key="7">
    <source>
        <dbReference type="EMBL" id="KAF4688754.1"/>
    </source>
</evidence>
<feature type="transmembrane region" description="Helical" evidence="5">
    <location>
        <begin position="152"/>
        <end position="170"/>
    </location>
</feature>
<protein>
    <recommendedName>
        <fullName evidence="6">Fatty acid hydroxylase domain-containing protein</fullName>
    </recommendedName>
</protein>
<dbReference type="Pfam" id="PF04116">
    <property type="entry name" value="FA_hydroxylase"/>
    <property type="match status" value="2"/>
</dbReference>
<evidence type="ECO:0000256" key="1">
    <source>
        <dbReference type="ARBA" id="ARBA00004370"/>
    </source>
</evidence>
<dbReference type="GO" id="GO:0016020">
    <property type="term" value="C:membrane"/>
    <property type="evidence" value="ECO:0007669"/>
    <property type="project" value="UniProtKB-SubCell"/>
</dbReference>
<dbReference type="AlphaFoldDB" id="A0A7J6NXX7"/>
<evidence type="ECO:0000313" key="8">
    <source>
        <dbReference type="Proteomes" id="UP000541610"/>
    </source>
</evidence>
<dbReference type="EMBL" id="JABANP010000142">
    <property type="protein sequence ID" value="KAF4688754.1"/>
    <property type="molecule type" value="Genomic_DNA"/>
</dbReference>
<evidence type="ECO:0000256" key="5">
    <source>
        <dbReference type="SAM" id="Phobius"/>
    </source>
</evidence>
<comment type="caution">
    <text evidence="7">The sequence shown here is derived from an EMBL/GenBank/DDBJ whole genome shotgun (WGS) entry which is preliminary data.</text>
</comment>
<dbReference type="GO" id="GO:0008610">
    <property type="term" value="P:lipid biosynthetic process"/>
    <property type="evidence" value="ECO:0007669"/>
    <property type="project" value="InterPro"/>
</dbReference>
<feature type="transmembrane region" description="Helical" evidence="5">
    <location>
        <begin position="78"/>
        <end position="99"/>
    </location>
</feature>
<feature type="transmembrane region" description="Helical" evidence="5">
    <location>
        <begin position="333"/>
        <end position="355"/>
    </location>
</feature>
<comment type="subcellular location">
    <subcellularLocation>
        <location evidence="1">Membrane</location>
    </subcellularLocation>
</comment>
<evidence type="ECO:0000256" key="4">
    <source>
        <dbReference type="ARBA" id="ARBA00023136"/>
    </source>
</evidence>
<name>A0A7J6NXX7_PEROL</name>
<evidence type="ECO:0000256" key="3">
    <source>
        <dbReference type="ARBA" id="ARBA00022989"/>
    </source>
</evidence>
<keyword evidence="4 5" id="KW-0472">Membrane</keyword>
<evidence type="ECO:0000259" key="6">
    <source>
        <dbReference type="Pfam" id="PF04116"/>
    </source>
</evidence>
<dbReference type="InterPro" id="IPR050307">
    <property type="entry name" value="Sterol_Desaturase_Related"/>
</dbReference>
<dbReference type="InterPro" id="IPR006694">
    <property type="entry name" value="Fatty_acid_hydroxylase"/>
</dbReference>
<feature type="domain" description="Fatty acid hydroxylase" evidence="6">
    <location>
        <begin position="420"/>
        <end position="560"/>
    </location>
</feature>
<dbReference type="OrthoDB" id="421628at2759"/>
<proteinExistence type="predicted"/>
<dbReference type="PANTHER" id="PTHR11863">
    <property type="entry name" value="STEROL DESATURASE"/>
    <property type="match status" value="1"/>
</dbReference>
<dbReference type="GO" id="GO:0005506">
    <property type="term" value="F:iron ion binding"/>
    <property type="evidence" value="ECO:0007669"/>
    <property type="project" value="InterPro"/>
</dbReference>
<keyword evidence="3 5" id="KW-1133">Transmembrane helix</keyword>
<keyword evidence="2 5" id="KW-0812">Transmembrane</keyword>
<evidence type="ECO:0000256" key="2">
    <source>
        <dbReference type="ARBA" id="ARBA00022692"/>
    </source>
</evidence>
<feature type="domain" description="Fatty acid hydroxylase" evidence="6">
    <location>
        <begin position="157"/>
        <end position="280"/>
    </location>
</feature>
<accession>A0A7J6NXX7</accession>
<sequence length="573" mass="66095">MVLDPRKTAREPSSRLVWWAGVHSVTYTHIRSTVGYNLSHLIIAVFAVRFVHQCAEVYVYPVFKERVIDGGWGMDECLFLILAPWSIASYFGMGLVISLPTVLHVQMGRHQKNKPFPSIFAGFGRVLVNWIIANILSYVAFSRITDRGNGEVVWQMFACIIITEIAFYYVHRLFHVKVLYKHIHKIHHRFTNPVPFQSTYAHPVEHVFSNVLPLIAGPLLLKTHVLFTGFWLQSALLSTLVAHSGYKYLQSFNSALHDLHHERFNCNYGEIGLMDYLHGTYEIKIRSKVGYNLSHVAIFLFSLKLVVHIAERAVFPWYTRTFVESGIWTKSEALVALLGPWGHLIFFGVGLLLSLPTVLHWDKGKLQLNKGHPSVFAGMPVILVAWFIGNAYAYLALMYLTSDNFIFGELPQYQTVCRDFVVFLLIEEIMFYYFHRMFHEWKAAYKAVHKLHHRFTAPVPFQAIYTHPLEHLLVNVTPILAGPILMQSHVQPRVQILSKYVMQQILTFILWQTLAYINTLVSHSGYSFSSVMNAEMHDLHHERFNCNYGVLGILDYLHGTYQMKTRDVLDKKK</sequence>
<feature type="transmembrane region" description="Helical" evidence="5">
    <location>
        <begin position="375"/>
        <end position="400"/>
    </location>
</feature>
<dbReference type="GO" id="GO:0016491">
    <property type="term" value="F:oxidoreductase activity"/>
    <property type="evidence" value="ECO:0007669"/>
    <property type="project" value="InterPro"/>
</dbReference>
<organism evidence="7 8">
    <name type="scientific">Perkinsus olseni</name>
    <name type="common">Perkinsus atlanticus</name>
    <dbReference type="NCBI Taxonomy" id="32597"/>
    <lineage>
        <taxon>Eukaryota</taxon>
        <taxon>Sar</taxon>
        <taxon>Alveolata</taxon>
        <taxon>Perkinsozoa</taxon>
        <taxon>Perkinsea</taxon>
        <taxon>Perkinsida</taxon>
        <taxon>Perkinsidae</taxon>
        <taxon>Perkinsus</taxon>
    </lineage>
</organism>
<reference evidence="7 8" key="1">
    <citation type="submission" date="2020-04" db="EMBL/GenBank/DDBJ databases">
        <title>Perkinsus olseni comparative genomics.</title>
        <authorList>
            <person name="Bogema D.R."/>
        </authorList>
    </citation>
    <scope>NUCLEOTIDE SEQUENCE [LARGE SCALE GENOMIC DNA]</scope>
    <source>
        <strain evidence="7">00978-12</strain>
    </source>
</reference>
<feature type="transmembrane region" description="Helical" evidence="5">
    <location>
        <begin position="119"/>
        <end position="140"/>
    </location>
</feature>